<comment type="caution">
    <text evidence="1">The sequence shown here is derived from an EMBL/GenBank/DDBJ whole genome shotgun (WGS) entry which is preliminary data.</text>
</comment>
<evidence type="ECO:0000313" key="1">
    <source>
        <dbReference type="EMBL" id="GAA0913684.1"/>
    </source>
</evidence>
<organism evidence="1 2">
    <name type="scientific">Nonomuraea longicatena</name>
    <dbReference type="NCBI Taxonomy" id="83682"/>
    <lineage>
        <taxon>Bacteria</taxon>
        <taxon>Bacillati</taxon>
        <taxon>Actinomycetota</taxon>
        <taxon>Actinomycetes</taxon>
        <taxon>Streptosporangiales</taxon>
        <taxon>Streptosporangiaceae</taxon>
        <taxon>Nonomuraea</taxon>
    </lineage>
</organism>
<evidence type="ECO:0000313" key="2">
    <source>
        <dbReference type="Proteomes" id="UP001501578"/>
    </source>
</evidence>
<sequence>MAQHKASLMPWQHGSIEALRHNPDTHRFIHLLRLAWDLCDLGVMVTVEMPVGREMFIRLPTLSAAGSKIVRAMVHSGEWWFSWSHCPADWVKALNPQAPMIVLEGLGR</sequence>
<reference evidence="2" key="1">
    <citation type="journal article" date="2019" name="Int. J. Syst. Evol. Microbiol.">
        <title>The Global Catalogue of Microorganisms (GCM) 10K type strain sequencing project: providing services to taxonomists for standard genome sequencing and annotation.</title>
        <authorList>
            <consortium name="The Broad Institute Genomics Platform"/>
            <consortium name="The Broad Institute Genome Sequencing Center for Infectious Disease"/>
            <person name="Wu L."/>
            <person name="Ma J."/>
        </authorList>
    </citation>
    <scope>NUCLEOTIDE SEQUENCE [LARGE SCALE GENOMIC DNA]</scope>
    <source>
        <strain evidence="2">JCM 11136</strain>
    </source>
</reference>
<accession>A0ABP3Z520</accession>
<name>A0ABP3Z520_9ACTN</name>
<keyword evidence="2" id="KW-1185">Reference proteome</keyword>
<dbReference type="Proteomes" id="UP001501578">
    <property type="component" value="Unassembled WGS sequence"/>
</dbReference>
<dbReference type="EMBL" id="BAAAHQ010000001">
    <property type="protein sequence ID" value="GAA0913684.1"/>
    <property type="molecule type" value="Genomic_DNA"/>
</dbReference>
<gene>
    <name evidence="1" type="ORF">GCM10009560_06140</name>
</gene>
<dbReference type="RefSeq" id="WP_343948096.1">
    <property type="nucleotide sequence ID" value="NZ_BAAAHQ010000001.1"/>
</dbReference>
<proteinExistence type="predicted"/>
<protein>
    <submittedName>
        <fullName evidence="1">Uncharacterized protein</fullName>
    </submittedName>
</protein>